<dbReference type="PANTHER" id="PTHR43493:SF5">
    <property type="entry name" value="DNA GYRASE SUBUNIT A, CHLOROPLASTIC_MITOCHONDRIAL"/>
    <property type="match status" value="1"/>
</dbReference>
<keyword evidence="5 9" id="KW-0067">ATP-binding</keyword>
<feature type="short sequence motif" description="GyrA-box" evidence="9">
    <location>
        <begin position="525"/>
        <end position="531"/>
    </location>
</feature>
<dbReference type="NCBIfam" id="NF004043">
    <property type="entry name" value="PRK05560.1"/>
    <property type="match status" value="1"/>
</dbReference>
<feature type="active site" description="O-(5'-phospho-DNA)-tyrosine intermediate" evidence="9 10">
    <location>
        <position position="123"/>
    </location>
</feature>
<evidence type="ECO:0000256" key="2">
    <source>
        <dbReference type="ARBA" id="ARBA00008263"/>
    </source>
</evidence>
<accession>A0A4Q9DQE7</accession>
<dbReference type="InterPro" id="IPR002205">
    <property type="entry name" value="Topo_IIA_dom_A"/>
</dbReference>
<dbReference type="Gene3D" id="3.90.199.10">
    <property type="entry name" value="Topoisomerase II, domain 5"/>
    <property type="match status" value="1"/>
</dbReference>
<dbReference type="SUPFAM" id="SSF56719">
    <property type="entry name" value="Type II DNA topoisomerase"/>
    <property type="match status" value="1"/>
</dbReference>
<comment type="similarity">
    <text evidence="2 9">Belongs to the type II topoisomerase GyrA/ParC subunit family.</text>
</comment>
<dbReference type="NCBIfam" id="NF004044">
    <property type="entry name" value="PRK05561.1"/>
    <property type="match status" value="1"/>
</dbReference>
<dbReference type="GO" id="GO:0005737">
    <property type="term" value="C:cytoplasm"/>
    <property type="evidence" value="ECO:0007669"/>
    <property type="project" value="UniProtKB-SubCell"/>
</dbReference>
<dbReference type="Proteomes" id="UP000293142">
    <property type="component" value="Unassembled WGS sequence"/>
</dbReference>
<dbReference type="InterPro" id="IPR013757">
    <property type="entry name" value="Topo_IIA_A_a_sf"/>
</dbReference>
<dbReference type="Gene3D" id="1.10.268.10">
    <property type="entry name" value="Topoisomerase, domain 3"/>
    <property type="match status" value="1"/>
</dbReference>
<evidence type="ECO:0000256" key="3">
    <source>
        <dbReference type="ARBA" id="ARBA00022490"/>
    </source>
</evidence>
<dbReference type="FunFam" id="1.10.268.10:FF:000001">
    <property type="entry name" value="DNA gyrase subunit A"/>
    <property type="match status" value="1"/>
</dbReference>
<dbReference type="NCBIfam" id="TIGR01063">
    <property type="entry name" value="gyrA"/>
    <property type="match status" value="1"/>
</dbReference>
<feature type="compositionally biased region" description="Acidic residues" evidence="11">
    <location>
        <begin position="810"/>
        <end position="823"/>
    </location>
</feature>
<dbReference type="FunFam" id="3.30.1360.40:FF:000002">
    <property type="entry name" value="DNA gyrase subunit A"/>
    <property type="match status" value="1"/>
</dbReference>
<name>A0A4Q9DQE7_9BACL</name>
<evidence type="ECO:0000256" key="6">
    <source>
        <dbReference type="ARBA" id="ARBA00023029"/>
    </source>
</evidence>
<dbReference type="SMART" id="SM00434">
    <property type="entry name" value="TOP4c"/>
    <property type="match status" value="1"/>
</dbReference>
<evidence type="ECO:0000256" key="5">
    <source>
        <dbReference type="ARBA" id="ARBA00022840"/>
    </source>
</evidence>
<comment type="miscellaneous">
    <text evidence="9">Few gyrases are as efficient as E.coli at forming negative supercoils. Not all organisms have 2 type II topoisomerases; in organisms with a single type II topoisomerase this enzyme also has to decatenate newly replicated chromosomes.</text>
</comment>
<dbReference type="OrthoDB" id="9806486at2"/>
<keyword evidence="8 9" id="KW-0413">Isomerase</keyword>
<comment type="subcellular location">
    <subcellularLocation>
        <location evidence="9">Cytoplasm</location>
    </subcellularLocation>
</comment>
<evidence type="ECO:0000256" key="8">
    <source>
        <dbReference type="ARBA" id="ARBA00023235"/>
    </source>
</evidence>
<evidence type="ECO:0000313" key="13">
    <source>
        <dbReference type="EMBL" id="TBL77476.1"/>
    </source>
</evidence>
<evidence type="ECO:0000313" key="14">
    <source>
        <dbReference type="Proteomes" id="UP000293142"/>
    </source>
</evidence>
<dbReference type="GO" id="GO:0003677">
    <property type="term" value="F:DNA binding"/>
    <property type="evidence" value="ECO:0007669"/>
    <property type="project" value="UniProtKB-UniRule"/>
</dbReference>
<comment type="subunit">
    <text evidence="9">Heterotetramer, composed of two GyrA and two GyrB chains. In the heterotetramer, GyrA contains the active site tyrosine that forms a transient covalent intermediate with DNA, while GyrB binds cofactors and catalyzes ATP hydrolysis.</text>
</comment>
<dbReference type="RefSeq" id="WP_131014872.1">
    <property type="nucleotide sequence ID" value="NZ_SIRE01000012.1"/>
</dbReference>
<dbReference type="InterPro" id="IPR005743">
    <property type="entry name" value="GyrA"/>
</dbReference>
<keyword evidence="3 9" id="KW-0963">Cytoplasm</keyword>
<organism evidence="13 14">
    <name type="scientific">Paenibacillus thalictri</name>
    <dbReference type="NCBI Taxonomy" id="2527873"/>
    <lineage>
        <taxon>Bacteria</taxon>
        <taxon>Bacillati</taxon>
        <taxon>Bacillota</taxon>
        <taxon>Bacilli</taxon>
        <taxon>Bacillales</taxon>
        <taxon>Paenibacillaceae</taxon>
        <taxon>Paenibacillus</taxon>
    </lineage>
</organism>
<dbReference type="SUPFAM" id="SSF101904">
    <property type="entry name" value="GyrA/ParC C-terminal domain-like"/>
    <property type="match status" value="1"/>
</dbReference>
<dbReference type="AlphaFoldDB" id="A0A4Q9DQE7"/>
<dbReference type="CDD" id="cd00187">
    <property type="entry name" value="TOP4c"/>
    <property type="match status" value="1"/>
</dbReference>
<comment type="function">
    <text evidence="9">A type II topoisomerase that negatively supercoils closed circular double-stranded (ds) DNA in an ATP-dependent manner to modulate DNA topology and maintain chromosomes in an underwound state. Negative supercoiling favors strand separation, and DNA replication, transcription, recombination and repair, all of which involve strand separation. Also able to catalyze the interconversion of other topological isomers of dsDNA rings, including catenanes and knotted rings. Type II topoisomerases break and join 2 DNA strands simultaneously in an ATP-dependent manner.</text>
</comment>
<evidence type="ECO:0000259" key="12">
    <source>
        <dbReference type="PROSITE" id="PS52040"/>
    </source>
</evidence>
<evidence type="ECO:0000256" key="9">
    <source>
        <dbReference type="HAMAP-Rule" id="MF_01897"/>
    </source>
</evidence>
<gene>
    <name evidence="9 13" type="primary">gyrA</name>
    <name evidence="13" type="ORF">EYB31_18605</name>
</gene>
<feature type="region of interest" description="Disordered" evidence="11">
    <location>
        <begin position="801"/>
        <end position="823"/>
    </location>
</feature>
<dbReference type="EC" id="5.6.2.2" evidence="9"/>
<evidence type="ECO:0000256" key="1">
    <source>
        <dbReference type="ARBA" id="ARBA00000185"/>
    </source>
</evidence>
<dbReference type="EMBL" id="SIRE01000012">
    <property type="protein sequence ID" value="TBL77476.1"/>
    <property type="molecule type" value="Genomic_DNA"/>
</dbReference>
<comment type="caution">
    <text evidence="13">The sequence shown here is derived from an EMBL/GenBank/DDBJ whole genome shotgun (WGS) entry which is preliminary data.</text>
</comment>
<keyword evidence="14" id="KW-1185">Reference proteome</keyword>
<dbReference type="Pfam" id="PF03989">
    <property type="entry name" value="DNA_gyraseA_C"/>
    <property type="match status" value="6"/>
</dbReference>
<dbReference type="GO" id="GO:0034335">
    <property type="term" value="F:DNA negative supercoiling activity"/>
    <property type="evidence" value="ECO:0007669"/>
    <property type="project" value="UniProtKB-ARBA"/>
</dbReference>
<dbReference type="InterPro" id="IPR050220">
    <property type="entry name" value="Type_II_DNA_Topoisomerases"/>
</dbReference>
<dbReference type="PANTHER" id="PTHR43493">
    <property type="entry name" value="DNA GYRASE/TOPOISOMERASE SUBUNIT A"/>
    <property type="match status" value="1"/>
</dbReference>
<evidence type="ECO:0000256" key="7">
    <source>
        <dbReference type="ARBA" id="ARBA00023125"/>
    </source>
</evidence>
<dbReference type="GO" id="GO:0009330">
    <property type="term" value="C:DNA topoisomerase type II (double strand cut, ATP-hydrolyzing) complex"/>
    <property type="evidence" value="ECO:0007669"/>
    <property type="project" value="TreeGrafter"/>
</dbReference>
<dbReference type="PROSITE" id="PS52040">
    <property type="entry name" value="TOPO_IIA"/>
    <property type="match status" value="1"/>
</dbReference>
<keyword evidence="6 9" id="KW-0799">Topoisomerase</keyword>
<comment type="catalytic activity">
    <reaction evidence="1 9 10">
        <text>ATP-dependent breakage, passage and rejoining of double-stranded DNA.</text>
        <dbReference type="EC" id="5.6.2.2"/>
    </reaction>
</comment>
<reference evidence="13 14" key="1">
    <citation type="submission" date="2019-02" db="EMBL/GenBank/DDBJ databases">
        <title>Paenibacillus sp. nov., isolated from surface-sterilized tissue of Thalictrum simplex L.</title>
        <authorList>
            <person name="Tuo L."/>
        </authorList>
    </citation>
    <scope>NUCLEOTIDE SEQUENCE [LARGE SCALE GENOMIC DNA]</scope>
    <source>
        <strain evidence="13 14">N2SHLJ1</strain>
    </source>
</reference>
<evidence type="ECO:0000256" key="11">
    <source>
        <dbReference type="SAM" id="MobiDB-lite"/>
    </source>
</evidence>
<dbReference type="FunFam" id="3.90.199.10:FF:000001">
    <property type="entry name" value="DNA gyrase subunit A"/>
    <property type="match status" value="1"/>
</dbReference>
<dbReference type="InterPro" id="IPR013760">
    <property type="entry name" value="Topo_IIA-like_dom_sf"/>
</dbReference>
<dbReference type="Pfam" id="PF00521">
    <property type="entry name" value="DNA_topoisoIV"/>
    <property type="match status" value="1"/>
</dbReference>
<feature type="domain" description="Topo IIA-type catalytic" evidence="12">
    <location>
        <begin position="35"/>
        <end position="498"/>
    </location>
</feature>
<protein>
    <recommendedName>
        <fullName evidence="9">DNA gyrase subunit A</fullName>
        <ecNumber evidence="9">5.6.2.2</ecNumber>
    </recommendedName>
</protein>
<dbReference type="GO" id="GO:0006261">
    <property type="term" value="P:DNA-templated DNA replication"/>
    <property type="evidence" value="ECO:0007669"/>
    <property type="project" value="UniProtKB-UniRule"/>
</dbReference>
<dbReference type="InterPro" id="IPR006691">
    <property type="entry name" value="GyrA/parC_rep"/>
</dbReference>
<dbReference type="Gene3D" id="3.30.1360.40">
    <property type="match status" value="1"/>
</dbReference>
<dbReference type="Gene3D" id="2.120.10.90">
    <property type="entry name" value="DNA gyrase/topoisomerase IV, subunit A, C-terminal"/>
    <property type="match status" value="1"/>
</dbReference>
<dbReference type="InterPro" id="IPR013758">
    <property type="entry name" value="Topo_IIA_A/C_ab"/>
</dbReference>
<dbReference type="GO" id="GO:0005524">
    <property type="term" value="F:ATP binding"/>
    <property type="evidence" value="ECO:0007669"/>
    <property type="project" value="UniProtKB-UniRule"/>
</dbReference>
<keyword evidence="4 9" id="KW-0547">Nucleotide-binding</keyword>
<evidence type="ECO:0000256" key="4">
    <source>
        <dbReference type="ARBA" id="ARBA00022741"/>
    </source>
</evidence>
<proteinExistence type="inferred from homology"/>
<dbReference type="GO" id="GO:0006265">
    <property type="term" value="P:DNA topological change"/>
    <property type="evidence" value="ECO:0007669"/>
    <property type="project" value="UniProtKB-UniRule"/>
</dbReference>
<evidence type="ECO:0000256" key="10">
    <source>
        <dbReference type="PROSITE-ProRule" id="PRU01384"/>
    </source>
</evidence>
<dbReference type="GO" id="GO:0005694">
    <property type="term" value="C:chromosome"/>
    <property type="evidence" value="ECO:0007669"/>
    <property type="project" value="InterPro"/>
</dbReference>
<dbReference type="HAMAP" id="MF_01897">
    <property type="entry name" value="GyrA"/>
    <property type="match status" value="1"/>
</dbReference>
<dbReference type="FunFam" id="2.120.10.90:FF:000004">
    <property type="entry name" value="DNA gyrase subunit A"/>
    <property type="match status" value="1"/>
</dbReference>
<sequence length="823" mass="92781">MAEEIRSQIKEIDIGTEMRTSFMDYAMSIIVSRALPDVRDGLKPVHRRILFAMSELGMSPDKPYKKSARIVGEVIGKYHPHGDSAVYETMVRMAQDFSLRYMLVDGHGNFGSIDGDFAAAMRYTEARLSKIAMELLRDINKETIDFIPNYDGEEHEPAVLPARFPNLLVNGSSGIAVGMATNIPPHNLREVIDGLQHLMKNPEAEPLELMQYIKGPDFPTAGFILGREGIRHAYTTGRGSVTMRARAVIEENNNKARIIVNELPYQVIKARLIEKIAELVREKKIDGITDLRDESDRNGMRIVIELRRDVNPSVVLNNLYKHTAMQSNFGIIMLALVNGEPKVLNLKEMLYHYLEHQKVVIRRRTEFELRKAEARAHILEGLRIALDHLDEVIALIRASRTTEEARNGLMTQFQLSHDQAQAILDMRLQRLTGLERERIEEEYAELLLKIAEYKAILADEQLVLNIISEELNEIKDRFGDDRRSEITIGEESIEDEDLIPQEDVIITISHTGYIKRLPVGTYRSQKRGGRGVLGMDTKDNDFVEHLFVTNSHQYLMFFTNKGKVYKLKAYEIPDLSRTARGTPIINLIQIEQGETVNAVIPVESFDSDKYLFFATKNGIVKKTPLDDYSNIRKGGLIALTLREDDDLIGVKLTDGKQSIIMGTKEGISIHFPEEDVRPMGRGATGVKGIQLNDDDAVIDMDVADENNTVLIVTSKGFGKRTPVSEYRMQTRGGKGIKTLNVTTKNGMVVGLKVVKDDEDLMIITAMGTIIRTSMDGISVMGRNTQGVRLIHIRDEDEVSTVTRVEKSDDALENDEISSEESEE</sequence>
<dbReference type="InterPro" id="IPR035516">
    <property type="entry name" value="Gyrase/topoIV_suA_C"/>
</dbReference>
<keyword evidence="7 9" id="KW-0238">DNA-binding</keyword>